<keyword evidence="2" id="KW-0812">Transmembrane</keyword>
<dbReference type="AlphaFoldDB" id="A0A8S1S3P0"/>
<dbReference type="Proteomes" id="UP000683925">
    <property type="component" value="Unassembled WGS sequence"/>
</dbReference>
<comment type="caution">
    <text evidence="3">The sequence shown here is derived from an EMBL/GenBank/DDBJ whole genome shotgun (WGS) entry which is preliminary data.</text>
</comment>
<feature type="compositionally biased region" description="Basic and acidic residues" evidence="1">
    <location>
        <begin position="237"/>
        <end position="252"/>
    </location>
</feature>
<dbReference type="OrthoDB" id="311772at2759"/>
<evidence type="ECO:0000313" key="3">
    <source>
        <dbReference type="EMBL" id="CAD8134233.1"/>
    </source>
</evidence>
<evidence type="ECO:0000256" key="1">
    <source>
        <dbReference type="SAM" id="MobiDB-lite"/>
    </source>
</evidence>
<evidence type="ECO:0008006" key="5">
    <source>
        <dbReference type="Google" id="ProtNLM"/>
    </source>
</evidence>
<feature type="region of interest" description="Disordered" evidence="1">
    <location>
        <begin position="133"/>
        <end position="163"/>
    </location>
</feature>
<dbReference type="OMA" id="YIICCIP"/>
<keyword evidence="2" id="KW-1133">Transmembrane helix</keyword>
<keyword evidence="2" id="KW-0472">Membrane</keyword>
<accession>A0A8S1S3P0</accession>
<protein>
    <recommendedName>
        <fullName evidence="5">Transmembrane protein</fullName>
    </recommendedName>
</protein>
<feature type="transmembrane region" description="Helical" evidence="2">
    <location>
        <begin position="175"/>
        <end position="195"/>
    </location>
</feature>
<feature type="region of interest" description="Disordered" evidence="1">
    <location>
        <begin position="202"/>
        <end position="252"/>
    </location>
</feature>
<gene>
    <name evidence="3" type="ORF">POCTA_138.1.T0050328</name>
</gene>
<proteinExistence type="predicted"/>
<feature type="compositionally biased region" description="Basic and acidic residues" evidence="1">
    <location>
        <begin position="210"/>
        <end position="230"/>
    </location>
</feature>
<keyword evidence="4" id="KW-1185">Reference proteome</keyword>
<name>A0A8S1S3P0_PAROT</name>
<sequence length="252" mass="28829">MLILIVLAFAYAQIQDEKQLTNAACVIFSRYYLQNNQELAGKAVGEMVHLQQLSKEEAVMSAVASLVESCLDSISTQETMEIIQQLQSQKINLEAHQHLVEKADLKKYGSKKKSAKKNEILKVIKSIDDMVNQQKKDNDGGDDGNDQQDSGRKRQRNKGKQQELPEISIFELKEWLILSSFILVGVLLSYIICCIPEREKKEKNRKTKVKSKEQDDNKLSPKKEEENSQKEEEEEESSPKEITDNKEKKKAE</sequence>
<dbReference type="EMBL" id="CAJJDP010000004">
    <property type="protein sequence ID" value="CAD8134233.1"/>
    <property type="molecule type" value="Genomic_DNA"/>
</dbReference>
<organism evidence="3 4">
    <name type="scientific">Paramecium octaurelia</name>
    <dbReference type="NCBI Taxonomy" id="43137"/>
    <lineage>
        <taxon>Eukaryota</taxon>
        <taxon>Sar</taxon>
        <taxon>Alveolata</taxon>
        <taxon>Ciliophora</taxon>
        <taxon>Intramacronucleata</taxon>
        <taxon>Oligohymenophorea</taxon>
        <taxon>Peniculida</taxon>
        <taxon>Parameciidae</taxon>
        <taxon>Paramecium</taxon>
    </lineage>
</organism>
<evidence type="ECO:0000313" key="4">
    <source>
        <dbReference type="Proteomes" id="UP000683925"/>
    </source>
</evidence>
<evidence type="ECO:0000256" key="2">
    <source>
        <dbReference type="SAM" id="Phobius"/>
    </source>
</evidence>
<reference evidence="3" key="1">
    <citation type="submission" date="2021-01" db="EMBL/GenBank/DDBJ databases">
        <authorList>
            <consortium name="Genoscope - CEA"/>
            <person name="William W."/>
        </authorList>
    </citation>
    <scope>NUCLEOTIDE SEQUENCE</scope>
</reference>